<evidence type="ECO:0000259" key="1">
    <source>
        <dbReference type="PROSITE" id="PS50112"/>
    </source>
</evidence>
<dbReference type="EMBL" id="BLLF01000993">
    <property type="protein sequence ID" value="GFH16403.1"/>
    <property type="molecule type" value="Genomic_DNA"/>
</dbReference>
<dbReference type="PROSITE" id="PS50112">
    <property type="entry name" value="PAS"/>
    <property type="match status" value="1"/>
</dbReference>
<accession>A0A699Z1J7</accession>
<evidence type="ECO:0000313" key="3">
    <source>
        <dbReference type="Proteomes" id="UP000485058"/>
    </source>
</evidence>
<name>A0A699Z1J7_HAELA</name>
<organism evidence="2 3">
    <name type="scientific">Haematococcus lacustris</name>
    <name type="common">Green alga</name>
    <name type="synonym">Haematococcus pluvialis</name>
    <dbReference type="NCBI Taxonomy" id="44745"/>
    <lineage>
        <taxon>Eukaryota</taxon>
        <taxon>Viridiplantae</taxon>
        <taxon>Chlorophyta</taxon>
        <taxon>core chlorophytes</taxon>
        <taxon>Chlorophyceae</taxon>
        <taxon>CS clade</taxon>
        <taxon>Chlamydomonadales</taxon>
        <taxon>Haematococcaceae</taxon>
        <taxon>Haematococcus</taxon>
    </lineage>
</organism>
<gene>
    <name evidence="2" type="ORF">HaLaN_12815</name>
</gene>
<dbReference type="AlphaFoldDB" id="A0A699Z1J7"/>
<evidence type="ECO:0000313" key="2">
    <source>
        <dbReference type="EMBL" id="GFH16403.1"/>
    </source>
</evidence>
<reference evidence="2 3" key="1">
    <citation type="submission" date="2020-02" db="EMBL/GenBank/DDBJ databases">
        <title>Draft genome sequence of Haematococcus lacustris strain NIES-144.</title>
        <authorList>
            <person name="Morimoto D."/>
            <person name="Nakagawa S."/>
            <person name="Yoshida T."/>
            <person name="Sawayama S."/>
        </authorList>
    </citation>
    <scope>NUCLEOTIDE SEQUENCE [LARGE SCALE GENOMIC DNA]</scope>
    <source>
        <strain evidence="2 3">NIES-144</strain>
    </source>
</reference>
<feature type="non-terminal residue" evidence="2">
    <location>
        <position position="1"/>
    </location>
</feature>
<feature type="domain" description="PAS" evidence="1">
    <location>
        <begin position="1"/>
        <end position="37"/>
    </location>
</feature>
<comment type="caution">
    <text evidence="2">The sequence shown here is derived from an EMBL/GenBank/DDBJ whole genome shotgun (WGS) entry which is preliminary data.</text>
</comment>
<keyword evidence="3" id="KW-1185">Reference proteome</keyword>
<dbReference type="Proteomes" id="UP000485058">
    <property type="component" value="Unassembled WGS sequence"/>
</dbReference>
<sequence>MGKVTRVGSASSSLFGFDPQQLVGKSVTTFIDCLAPEPDALEDPLGQSGTGVEAEEDPAETAAMMVALAKRATQQPGMSWRVGVVVPLDPSIDVEALGEIGQSLLSTKKVRPAVMAVAVHVNGMSSTPQRRRA</sequence>
<feature type="non-terminal residue" evidence="2">
    <location>
        <position position="133"/>
    </location>
</feature>
<protein>
    <submittedName>
        <fullName evidence="2">PAS domain-containing protein</fullName>
    </submittedName>
</protein>
<proteinExistence type="predicted"/>
<dbReference type="InterPro" id="IPR000014">
    <property type="entry name" value="PAS"/>
</dbReference>